<evidence type="ECO:0000313" key="13">
    <source>
        <dbReference type="EMBL" id="XDS48459.1"/>
    </source>
</evidence>
<evidence type="ECO:0000313" key="14">
    <source>
        <dbReference type="EMBL" id="XDS49786.1"/>
    </source>
</evidence>
<dbReference type="SUPFAM" id="SSF143631">
    <property type="entry name" value="ApbE-like"/>
    <property type="match status" value="1"/>
</dbReference>
<dbReference type="Pfam" id="PF02424">
    <property type="entry name" value="ApbE"/>
    <property type="match status" value="1"/>
</dbReference>
<dbReference type="EC" id="2.7.1.180" evidence="2"/>
<evidence type="ECO:0000256" key="8">
    <source>
        <dbReference type="ARBA" id="ARBA00022842"/>
    </source>
</evidence>
<dbReference type="InterPro" id="IPR024932">
    <property type="entry name" value="ApbE"/>
</dbReference>
<reference evidence="13" key="1">
    <citation type="submission" date="2023-07" db="EMBL/GenBank/DDBJ databases">
        <title>Bifidobacterium aquikefiriaerophilum sp. nov. and Bifidobacterium eccum sp. nov., isolated from water kefir.</title>
        <authorList>
            <person name="Breselge S."/>
            <person name="Bellassi P."/>
            <person name="Barcenilla C."/>
            <person name="Alvarez-Ordonez A."/>
            <person name="Morelli L."/>
            <person name="Cotter P.D."/>
        </authorList>
    </citation>
    <scope>NUCLEOTIDE SEQUENCE</scope>
    <source>
        <strain evidence="14">WK012_4_13</strain>
        <strain evidence="13">WK013_4_14</strain>
        <strain evidence="12">WK048_4_13</strain>
    </source>
</reference>
<keyword evidence="6" id="KW-0479">Metal-binding</keyword>
<keyword evidence="4" id="KW-0285">Flavoprotein</keyword>
<dbReference type="EMBL" id="CP129683">
    <property type="protein sequence ID" value="XDS49786.1"/>
    <property type="molecule type" value="Genomic_DNA"/>
</dbReference>
<evidence type="ECO:0000256" key="11">
    <source>
        <dbReference type="SAM" id="MobiDB-lite"/>
    </source>
</evidence>
<evidence type="ECO:0000256" key="1">
    <source>
        <dbReference type="ARBA" id="ARBA00001946"/>
    </source>
</evidence>
<sequence length="251" mass="27365">MLNDIDERFSPYRADSLVSMARRGDWNALLCDPEFHEVYARSALARQVTHASFDAFAQGAYDPTGIVKGWAIEKAFRRFLRPLTYTSGNGSQRPFAEAVALNGGGDMQLAVAQCSDFRWDIGIESPVAPGELIARCHLQDGAVATSGFSKRGHHIVTSPEFDVHPLSQVTILSESLTDADMWSTACLSSGELGAVDMARRNGLTMLAIRPDARLVAFELPSLAHGTPCFEVSDSMDSDPSHARMSTSIRKE</sequence>
<proteinExistence type="predicted"/>
<evidence type="ECO:0000256" key="10">
    <source>
        <dbReference type="ARBA" id="ARBA00048540"/>
    </source>
</evidence>
<dbReference type="Gene3D" id="3.10.520.10">
    <property type="entry name" value="ApbE-like domains"/>
    <property type="match status" value="1"/>
</dbReference>
<dbReference type="RefSeq" id="WP_369340759.1">
    <property type="nucleotide sequence ID" value="NZ_CP129675.1"/>
</dbReference>
<evidence type="ECO:0000313" key="12">
    <source>
        <dbReference type="EMBL" id="XDS46834.1"/>
    </source>
</evidence>
<dbReference type="KEGG" id="bfk:QN062_05035"/>
<evidence type="ECO:0000256" key="2">
    <source>
        <dbReference type="ARBA" id="ARBA00011955"/>
    </source>
</evidence>
<dbReference type="GO" id="GO:0016740">
    <property type="term" value="F:transferase activity"/>
    <property type="evidence" value="ECO:0007669"/>
    <property type="project" value="UniProtKB-KW"/>
</dbReference>
<feature type="region of interest" description="Disordered" evidence="11">
    <location>
        <begin position="230"/>
        <end position="251"/>
    </location>
</feature>
<comment type="cofactor">
    <cofactor evidence="1">
        <name>Mg(2+)</name>
        <dbReference type="ChEBI" id="CHEBI:18420"/>
    </cofactor>
</comment>
<protein>
    <recommendedName>
        <fullName evidence="3">FAD:protein FMN transferase</fullName>
        <ecNumber evidence="2">2.7.1.180</ecNumber>
    </recommendedName>
    <alternativeName>
        <fullName evidence="9">Flavin transferase</fullName>
    </alternativeName>
</protein>
<name>A0AB39UHM1_9BIFI</name>
<comment type="catalytic activity">
    <reaction evidence="10">
        <text>L-threonyl-[protein] + FAD = FMN-L-threonyl-[protein] + AMP + H(+)</text>
        <dbReference type="Rhea" id="RHEA:36847"/>
        <dbReference type="Rhea" id="RHEA-COMP:11060"/>
        <dbReference type="Rhea" id="RHEA-COMP:11061"/>
        <dbReference type="ChEBI" id="CHEBI:15378"/>
        <dbReference type="ChEBI" id="CHEBI:30013"/>
        <dbReference type="ChEBI" id="CHEBI:57692"/>
        <dbReference type="ChEBI" id="CHEBI:74257"/>
        <dbReference type="ChEBI" id="CHEBI:456215"/>
        <dbReference type="EC" id="2.7.1.180"/>
    </reaction>
</comment>
<evidence type="ECO:0000256" key="3">
    <source>
        <dbReference type="ARBA" id="ARBA00016337"/>
    </source>
</evidence>
<dbReference type="PANTHER" id="PTHR30040:SF2">
    <property type="entry name" value="FAD:PROTEIN FMN TRANSFERASE"/>
    <property type="match status" value="1"/>
</dbReference>
<dbReference type="InterPro" id="IPR003374">
    <property type="entry name" value="ApbE-like_sf"/>
</dbReference>
<evidence type="ECO:0000256" key="7">
    <source>
        <dbReference type="ARBA" id="ARBA00022827"/>
    </source>
</evidence>
<keyword evidence="7" id="KW-0274">FAD</keyword>
<dbReference type="GO" id="GO:0046872">
    <property type="term" value="F:metal ion binding"/>
    <property type="evidence" value="ECO:0007669"/>
    <property type="project" value="UniProtKB-KW"/>
</dbReference>
<evidence type="ECO:0000256" key="5">
    <source>
        <dbReference type="ARBA" id="ARBA00022679"/>
    </source>
</evidence>
<evidence type="ECO:0000256" key="4">
    <source>
        <dbReference type="ARBA" id="ARBA00022630"/>
    </source>
</evidence>
<dbReference type="AlphaFoldDB" id="A0AB39UHM1"/>
<keyword evidence="8" id="KW-0460">Magnesium</keyword>
<evidence type="ECO:0000256" key="6">
    <source>
        <dbReference type="ARBA" id="ARBA00022723"/>
    </source>
</evidence>
<dbReference type="EMBL" id="CP129675">
    <property type="protein sequence ID" value="XDS46834.1"/>
    <property type="molecule type" value="Genomic_DNA"/>
</dbReference>
<gene>
    <name evidence="14" type="ORF">QN062_05035</name>
    <name evidence="13" type="ORF">QN216_09050</name>
    <name evidence="12" type="ORF">QN217_01415</name>
</gene>
<keyword evidence="5 13" id="KW-0808">Transferase</keyword>
<accession>A0AB39UHM1</accession>
<evidence type="ECO:0000256" key="9">
    <source>
        <dbReference type="ARBA" id="ARBA00031306"/>
    </source>
</evidence>
<organism evidence="13">
    <name type="scientific">Bifidobacterium fermentum</name>
    <dbReference type="NCBI Taxonomy" id="3059035"/>
    <lineage>
        <taxon>Bacteria</taxon>
        <taxon>Bacillati</taxon>
        <taxon>Actinomycetota</taxon>
        <taxon>Actinomycetes</taxon>
        <taxon>Bifidobacteriales</taxon>
        <taxon>Bifidobacteriaceae</taxon>
        <taxon>Bifidobacterium</taxon>
    </lineage>
</organism>
<dbReference type="EMBL" id="CP129682">
    <property type="protein sequence ID" value="XDS48459.1"/>
    <property type="molecule type" value="Genomic_DNA"/>
</dbReference>
<dbReference type="PANTHER" id="PTHR30040">
    <property type="entry name" value="THIAMINE BIOSYNTHESIS LIPOPROTEIN APBE"/>
    <property type="match status" value="1"/>
</dbReference>